<dbReference type="EMBL" id="JAPQKN010000002">
    <property type="protein sequence ID" value="KAJ5168221.1"/>
    <property type="molecule type" value="Genomic_DNA"/>
</dbReference>
<reference evidence="2" key="2">
    <citation type="journal article" date="2023" name="IMA Fungus">
        <title>Comparative genomic study of the Penicillium genus elucidates a diverse pangenome and 15 lateral gene transfer events.</title>
        <authorList>
            <person name="Petersen C."/>
            <person name="Sorensen T."/>
            <person name="Nielsen M.R."/>
            <person name="Sondergaard T.E."/>
            <person name="Sorensen J.L."/>
            <person name="Fitzpatrick D.A."/>
            <person name="Frisvad J.C."/>
            <person name="Nielsen K.L."/>
        </authorList>
    </citation>
    <scope>NUCLEOTIDE SEQUENCE</scope>
    <source>
        <strain evidence="2">IBT 26290</strain>
    </source>
</reference>
<reference evidence="2" key="1">
    <citation type="submission" date="2022-11" db="EMBL/GenBank/DDBJ databases">
        <authorList>
            <person name="Petersen C."/>
        </authorList>
    </citation>
    <scope>NUCLEOTIDE SEQUENCE</scope>
    <source>
        <strain evidence="2">IBT 26290</strain>
    </source>
</reference>
<protein>
    <recommendedName>
        <fullName evidence="1">CMP/dCMP-type deaminase domain-containing protein</fullName>
    </recommendedName>
</protein>
<dbReference type="GO" id="GO:0006139">
    <property type="term" value="P:nucleobase-containing compound metabolic process"/>
    <property type="evidence" value="ECO:0007669"/>
    <property type="project" value="UniProtKB-ARBA"/>
</dbReference>
<proteinExistence type="predicted"/>
<dbReference type="AlphaFoldDB" id="A0A9W9LPI2"/>
<dbReference type="PROSITE" id="PS51747">
    <property type="entry name" value="CYT_DCMP_DEAMINASES_2"/>
    <property type="match status" value="1"/>
</dbReference>
<name>A0A9W9LPI2_9EURO</name>
<evidence type="ECO:0000259" key="1">
    <source>
        <dbReference type="PROSITE" id="PS51747"/>
    </source>
</evidence>
<evidence type="ECO:0000313" key="3">
    <source>
        <dbReference type="Proteomes" id="UP001149163"/>
    </source>
</evidence>
<dbReference type="Proteomes" id="UP001149163">
    <property type="component" value="Unassembled WGS sequence"/>
</dbReference>
<dbReference type="RefSeq" id="XP_056544682.1">
    <property type="nucleotide sequence ID" value="XM_056685940.1"/>
</dbReference>
<sequence>MSHTLIHYLSSVGRAALTPPLLYRRNPPWSCRRGGPYILASHPPNYPPDTPLHHDTFPADAQIDDAASKCLALQKSGQDRHDRRPSAALLLARDNGTQLMSSLSLSYVRHAECELARNAADNYCWDYLAGCTMVSAWEPCAMRAATLYWSHIGRLVYLASEQTLQKLTDEGNTENLTLDLPCHQVFRSRSEQS</sequence>
<dbReference type="InterPro" id="IPR016193">
    <property type="entry name" value="Cytidine_deaminase-like"/>
</dbReference>
<comment type="caution">
    <text evidence="2">The sequence shown here is derived from an EMBL/GenBank/DDBJ whole genome shotgun (WGS) entry which is preliminary data.</text>
</comment>
<feature type="domain" description="CMP/dCMP-type deaminase" evidence="1">
    <location>
        <begin position="63"/>
        <end position="175"/>
    </location>
</feature>
<dbReference type="Gene3D" id="3.40.140.10">
    <property type="entry name" value="Cytidine Deaminase, domain 2"/>
    <property type="match status" value="1"/>
</dbReference>
<dbReference type="SUPFAM" id="SSF53927">
    <property type="entry name" value="Cytidine deaminase-like"/>
    <property type="match status" value="1"/>
</dbReference>
<dbReference type="GO" id="GO:0003824">
    <property type="term" value="F:catalytic activity"/>
    <property type="evidence" value="ECO:0007669"/>
    <property type="project" value="InterPro"/>
</dbReference>
<dbReference type="GeneID" id="81425116"/>
<evidence type="ECO:0000313" key="2">
    <source>
        <dbReference type="EMBL" id="KAJ5168221.1"/>
    </source>
</evidence>
<dbReference type="Pfam" id="PF00383">
    <property type="entry name" value="dCMP_cyt_deam_1"/>
    <property type="match status" value="1"/>
</dbReference>
<accession>A0A9W9LPI2</accession>
<dbReference type="InterPro" id="IPR002125">
    <property type="entry name" value="CMP_dCMP_dom"/>
</dbReference>
<organism evidence="2 3">
    <name type="scientific">Penicillium canariense</name>
    <dbReference type="NCBI Taxonomy" id="189055"/>
    <lineage>
        <taxon>Eukaryota</taxon>
        <taxon>Fungi</taxon>
        <taxon>Dikarya</taxon>
        <taxon>Ascomycota</taxon>
        <taxon>Pezizomycotina</taxon>
        <taxon>Eurotiomycetes</taxon>
        <taxon>Eurotiomycetidae</taxon>
        <taxon>Eurotiales</taxon>
        <taxon>Aspergillaceae</taxon>
        <taxon>Penicillium</taxon>
    </lineage>
</organism>
<dbReference type="OrthoDB" id="408702at2759"/>
<gene>
    <name evidence="2" type="ORF">N7482_003815</name>
</gene>
<keyword evidence="3" id="KW-1185">Reference proteome</keyword>